<feature type="region of interest" description="Disordered" evidence="4">
    <location>
        <begin position="1"/>
        <end position="22"/>
    </location>
</feature>
<dbReference type="PANTHER" id="PTHR43272:SF32">
    <property type="entry name" value="AMP-DEPENDENT SYNTHETASE_LIGASE DOMAIN-CONTAINING PROTEIN"/>
    <property type="match status" value="1"/>
</dbReference>
<feature type="domain" description="AMP-dependent synthetase/ligase" evidence="5">
    <location>
        <begin position="69"/>
        <end position="546"/>
    </location>
</feature>
<feature type="region of interest" description="Disordered" evidence="4">
    <location>
        <begin position="759"/>
        <end position="779"/>
    </location>
</feature>
<sequence length="779" mass="84924">MGQCCSSKPAVPPPETGYLTKGEETSKYEGEGPFYITHKTDLSTVRYAEKGIASEKETPKQTIPVLLKKAADVAPDKPALKIEWPVPELKDDGSGLESLPADQWKTWTFKEYYEDVQIVAKAMIKLGLNSLDGVTIYGFNSPFWLQSMMGCITAGGICAGIYPTDTHEQIEYKAKYADAHIAMVGGKKEFEVFKSIIDGLPELEAIIAWMYNEAEAIGELKRSDGTSVKVLTWDQMMTVGKEAGKDVEAVYTKRLKEMKPENCAAFVFTSGTTGLPKAVMLSHDNICFQGNAVETTVPKNVCETKETEERGISYLPLSHVAGMVVDILFPLVLTGKRKGYCTIYFARPYDLKKGGLGPRLHAVQPTLFLGVPRVWEKVSAKLRAGLDSAVGVKKFVADKGRAAGLKYTGNLQLGGSGVKPAFYGFYDKKLYSTVKAKLGMTHLNLGISGAAPISKEVQDFFGSLGIIICDTYGMSECCGAACISTNSRFVTGTCGSTLPGTEVKVFNVGSNINEKKECPKAKDIFDPSEDAEGEICYRGRHIMMGYQTNPKLGQEHIDTIKKKNAEAIDNEGWLHSGDKGCMDERGMVRITGRFKELIIGAGGENIAPVPIEDNIKALALGISNIIMIGDNQKYNIALVTLKAEGATGEVPGSDILDPEIVKIGDSKTIHEAMKDKKWIAHIEDAIKATNNNQKICHNNAFKIQKFTILPHDFSIEGGELTPTLKLKRCFTDKKWIGTVKRVYDTDGVYIEYGIDAVPTESGEAPKSEAEPAAEAPTKA</sequence>
<dbReference type="InterPro" id="IPR000873">
    <property type="entry name" value="AMP-dep_synth/lig_dom"/>
</dbReference>
<evidence type="ECO:0000256" key="4">
    <source>
        <dbReference type="SAM" id="MobiDB-lite"/>
    </source>
</evidence>
<keyword evidence="3" id="KW-0443">Lipid metabolism</keyword>
<dbReference type="Gene3D" id="3.40.50.12780">
    <property type="entry name" value="N-terminal domain of ligase-like"/>
    <property type="match status" value="1"/>
</dbReference>
<evidence type="ECO:0000259" key="5">
    <source>
        <dbReference type="Pfam" id="PF00501"/>
    </source>
</evidence>
<proteinExistence type="predicted"/>
<keyword evidence="2" id="KW-0276">Fatty acid metabolism</keyword>
<dbReference type="PROSITE" id="PS00455">
    <property type="entry name" value="AMP_BINDING"/>
    <property type="match status" value="1"/>
</dbReference>
<keyword evidence="1" id="KW-0436">Ligase</keyword>
<dbReference type="Pfam" id="PF00501">
    <property type="entry name" value="AMP-binding"/>
    <property type="match status" value="1"/>
</dbReference>
<protein>
    <recommendedName>
        <fullName evidence="5">AMP-dependent synthetase/ligase domain-containing protein</fullName>
    </recommendedName>
</protein>
<evidence type="ECO:0000256" key="2">
    <source>
        <dbReference type="ARBA" id="ARBA00022832"/>
    </source>
</evidence>
<dbReference type="PANTHER" id="PTHR43272">
    <property type="entry name" value="LONG-CHAIN-FATTY-ACID--COA LIGASE"/>
    <property type="match status" value="1"/>
</dbReference>
<dbReference type="GO" id="GO:0005783">
    <property type="term" value="C:endoplasmic reticulum"/>
    <property type="evidence" value="ECO:0007669"/>
    <property type="project" value="TreeGrafter"/>
</dbReference>
<evidence type="ECO:0000313" key="6">
    <source>
        <dbReference type="EMBL" id="CAE0447580.1"/>
    </source>
</evidence>
<dbReference type="GO" id="GO:0004467">
    <property type="term" value="F:long-chain fatty acid-CoA ligase activity"/>
    <property type="evidence" value="ECO:0007669"/>
    <property type="project" value="TreeGrafter"/>
</dbReference>
<reference evidence="6" key="1">
    <citation type="submission" date="2021-01" db="EMBL/GenBank/DDBJ databases">
        <authorList>
            <person name="Corre E."/>
            <person name="Pelletier E."/>
            <person name="Niang G."/>
            <person name="Scheremetjew M."/>
            <person name="Finn R."/>
            <person name="Kale V."/>
            <person name="Holt S."/>
            <person name="Cochrane G."/>
            <person name="Meng A."/>
            <person name="Brown T."/>
            <person name="Cohen L."/>
        </authorList>
    </citation>
    <scope>NUCLEOTIDE SEQUENCE</scope>
    <source>
        <strain evidence="6">GSBS06</strain>
    </source>
</reference>
<organism evidence="6">
    <name type="scientific">Aplanochytrium stocchinoi</name>
    <dbReference type="NCBI Taxonomy" id="215587"/>
    <lineage>
        <taxon>Eukaryota</taxon>
        <taxon>Sar</taxon>
        <taxon>Stramenopiles</taxon>
        <taxon>Bigyra</taxon>
        <taxon>Labyrinthulomycetes</taxon>
        <taxon>Thraustochytrida</taxon>
        <taxon>Thraustochytriidae</taxon>
        <taxon>Aplanochytrium</taxon>
    </lineage>
</organism>
<feature type="compositionally biased region" description="Low complexity" evidence="4">
    <location>
        <begin position="770"/>
        <end position="779"/>
    </location>
</feature>
<dbReference type="SUPFAM" id="SSF56801">
    <property type="entry name" value="Acetyl-CoA synthetase-like"/>
    <property type="match status" value="1"/>
</dbReference>
<evidence type="ECO:0000256" key="3">
    <source>
        <dbReference type="ARBA" id="ARBA00023098"/>
    </source>
</evidence>
<name>A0A7S3V2K6_9STRA</name>
<dbReference type="EMBL" id="HBIN01022827">
    <property type="protein sequence ID" value="CAE0447580.1"/>
    <property type="molecule type" value="Transcribed_RNA"/>
</dbReference>
<accession>A0A7S3V2K6</accession>
<gene>
    <name evidence="6" type="ORF">ASTO00021_LOCUS17550</name>
</gene>
<evidence type="ECO:0000256" key="1">
    <source>
        <dbReference type="ARBA" id="ARBA00022598"/>
    </source>
</evidence>
<dbReference type="InterPro" id="IPR020845">
    <property type="entry name" value="AMP-binding_CS"/>
</dbReference>
<dbReference type="GO" id="GO:0016020">
    <property type="term" value="C:membrane"/>
    <property type="evidence" value="ECO:0007669"/>
    <property type="project" value="TreeGrafter"/>
</dbReference>
<dbReference type="InterPro" id="IPR042099">
    <property type="entry name" value="ANL_N_sf"/>
</dbReference>
<dbReference type="AlphaFoldDB" id="A0A7S3V2K6"/>